<dbReference type="RefSeq" id="WP_188858182.1">
    <property type="nucleotide sequence ID" value="NZ_BMOS01000021.1"/>
</dbReference>
<comment type="cofactor">
    <cofactor evidence="1 6">
        <name>(R)-lipoate</name>
        <dbReference type="ChEBI" id="CHEBI:83088"/>
    </cofactor>
</comment>
<evidence type="ECO:0000256" key="1">
    <source>
        <dbReference type="ARBA" id="ARBA00001938"/>
    </source>
</evidence>
<dbReference type="Pfam" id="PF02817">
    <property type="entry name" value="E3_binding"/>
    <property type="match status" value="1"/>
</dbReference>
<dbReference type="Gene3D" id="3.30.559.10">
    <property type="entry name" value="Chloramphenicol acetyltransferase-like domain"/>
    <property type="match status" value="1"/>
</dbReference>
<feature type="domain" description="Peripheral subunit-binding (PSBD)" evidence="8">
    <location>
        <begin position="128"/>
        <end position="165"/>
    </location>
</feature>
<dbReference type="GO" id="GO:0005737">
    <property type="term" value="C:cytoplasm"/>
    <property type="evidence" value="ECO:0007669"/>
    <property type="project" value="TreeGrafter"/>
</dbReference>
<accession>A0A917Y1B1</accession>
<dbReference type="Pfam" id="PF00364">
    <property type="entry name" value="Biotin_lipoyl"/>
    <property type="match status" value="1"/>
</dbReference>
<dbReference type="InterPro" id="IPR000089">
    <property type="entry name" value="Biotin_lipoyl"/>
</dbReference>
<name>A0A917Y1B1_9BACI</name>
<dbReference type="PANTHER" id="PTHR43178:SF5">
    <property type="entry name" value="LIPOAMIDE ACYLTRANSFERASE COMPONENT OF BRANCHED-CHAIN ALPHA-KETO ACID DEHYDROGENASE COMPLEX, MITOCHONDRIAL"/>
    <property type="match status" value="1"/>
</dbReference>
<keyword evidence="5 6" id="KW-0012">Acyltransferase</keyword>
<proteinExistence type="inferred from homology"/>
<keyword evidence="4 6" id="KW-0450">Lipoyl</keyword>
<comment type="caution">
    <text evidence="9">The sequence shown here is derived from an EMBL/GenBank/DDBJ whole genome shotgun (WGS) entry which is preliminary data.</text>
</comment>
<dbReference type="InterPro" id="IPR036625">
    <property type="entry name" value="E3-bd_dom_sf"/>
</dbReference>
<evidence type="ECO:0000259" key="7">
    <source>
        <dbReference type="PROSITE" id="PS50968"/>
    </source>
</evidence>
<dbReference type="EMBL" id="BMOS01000021">
    <property type="protein sequence ID" value="GGN61670.1"/>
    <property type="molecule type" value="Genomic_DNA"/>
</dbReference>
<keyword evidence="9" id="KW-0670">Pyruvate</keyword>
<evidence type="ECO:0000256" key="3">
    <source>
        <dbReference type="ARBA" id="ARBA00022679"/>
    </source>
</evidence>
<dbReference type="EC" id="2.3.1.-" evidence="6"/>
<sequence length="415" mass="45622">MATEIVMPKLGLTMTEGTVEKWLVSEGDQVEQGDPLVEISSEKLTNEVEAPVSGVIIKVVAEEGDVVPSREAIAFIGEEGETVETNRESENKKAMETQGTQQVEQHTAVDTEAKQHELVHSKEGERIFITPVARKMAKEQNIDIRDVNGTGGNGRITRLDILRYEPSEKAVAEKTQPAGAISPEIEYGAGLEGMRKTIAERMMRSVQSTAQVTNQRKVDITELMTFRKEIQGKIKQPLDNGEMSINTLLTKAVVLSLLDTPEMNAWFYNGKYIKVDEVHIGMATAIEEGLVVPVIKNAHHMPLSQLGPEIRKVTSEARKGTLDGSLYTGSTFSITNLGGFDIEYFTPIINTPEVGILGVGSLQKELAFDDNGKVVEKLKLPLSLTYDHQIIDGAPAAEFLSKIAGYLQDPYRLMI</sequence>
<dbReference type="Gene3D" id="4.10.320.10">
    <property type="entry name" value="E3-binding domain"/>
    <property type="match status" value="1"/>
</dbReference>
<comment type="similarity">
    <text evidence="2 6">Belongs to the 2-oxoacid dehydrogenase family.</text>
</comment>
<dbReference type="InterPro" id="IPR011053">
    <property type="entry name" value="Single_hybrid_motif"/>
</dbReference>
<evidence type="ECO:0000313" key="10">
    <source>
        <dbReference type="Proteomes" id="UP000624041"/>
    </source>
</evidence>
<dbReference type="SUPFAM" id="SSF47005">
    <property type="entry name" value="Peripheral subunit-binding domain of 2-oxo acid dehydrogenase complex"/>
    <property type="match status" value="1"/>
</dbReference>
<dbReference type="SUPFAM" id="SSF52777">
    <property type="entry name" value="CoA-dependent acyltransferases"/>
    <property type="match status" value="1"/>
</dbReference>
<keyword evidence="10" id="KW-1185">Reference proteome</keyword>
<dbReference type="InterPro" id="IPR001078">
    <property type="entry name" value="2-oxoacid_DH_actylTfrase"/>
</dbReference>
<protein>
    <recommendedName>
        <fullName evidence="6">Dihydrolipoamide acetyltransferase component of pyruvate dehydrogenase complex</fullName>
        <ecNumber evidence="6">2.3.1.-</ecNumber>
    </recommendedName>
</protein>
<dbReference type="InterPro" id="IPR004167">
    <property type="entry name" value="PSBD"/>
</dbReference>
<dbReference type="PROSITE" id="PS50968">
    <property type="entry name" value="BIOTINYL_LIPOYL"/>
    <property type="match status" value="1"/>
</dbReference>
<dbReference type="InterPro" id="IPR023213">
    <property type="entry name" value="CAT-like_dom_sf"/>
</dbReference>
<evidence type="ECO:0000256" key="2">
    <source>
        <dbReference type="ARBA" id="ARBA00007317"/>
    </source>
</evidence>
<evidence type="ECO:0000256" key="4">
    <source>
        <dbReference type="ARBA" id="ARBA00022823"/>
    </source>
</evidence>
<dbReference type="Gene3D" id="2.40.50.100">
    <property type="match status" value="1"/>
</dbReference>
<evidence type="ECO:0000256" key="5">
    <source>
        <dbReference type="ARBA" id="ARBA00023315"/>
    </source>
</evidence>
<dbReference type="GO" id="GO:0016407">
    <property type="term" value="F:acetyltransferase activity"/>
    <property type="evidence" value="ECO:0007669"/>
    <property type="project" value="TreeGrafter"/>
</dbReference>
<dbReference type="Proteomes" id="UP000624041">
    <property type="component" value="Unassembled WGS sequence"/>
</dbReference>
<dbReference type="SUPFAM" id="SSF51230">
    <property type="entry name" value="Single hybrid motif"/>
    <property type="match status" value="1"/>
</dbReference>
<dbReference type="CDD" id="cd06849">
    <property type="entry name" value="lipoyl_domain"/>
    <property type="match status" value="1"/>
</dbReference>
<dbReference type="InterPro" id="IPR050743">
    <property type="entry name" value="2-oxoacid_DH_E2_comp"/>
</dbReference>
<dbReference type="PROSITE" id="PS51826">
    <property type="entry name" value="PSBD"/>
    <property type="match status" value="1"/>
</dbReference>
<reference evidence="9" key="2">
    <citation type="submission" date="2020-09" db="EMBL/GenBank/DDBJ databases">
        <authorList>
            <person name="Sun Q."/>
            <person name="Ohkuma M."/>
        </authorList>
    </citation>
    <scope>NUCLEOTIDE SEQUENCE</scope>
    <source>
        <strain evidence="9">JCM 17251</strain>
    </source>
</reference>
<organism evidence="9 10">
    <name type="scientific">Oceanobacillus indicireducens</name>
    <dbReference type="NCBI Taxonomy" id="1004261"/>
    <lineage>
        <taxon>Bacteria</taxon>
        <taxon>Bacillati</taxon>
        <taxon>Bacillota</taxon>
        <taxon>Bacilli</taxon>
        <taxon>Bacillales</taxon>
        <taxon>Bacillaceae</taxon>
        <taxon>Oceanobacillus</taxon>
    </lineage>
</organism>
<evidence type="ECO:0000256" key="6">
    <source>
        <dbReference type="RuleBase" id="RU003423"/>
    </source>
</evidence>
<dbReference type="AlphaFoldDB" id="A0A917Y1B1"/>
<evidence type="ECO:0000259" key="8">
    <source>
        <dbReference type="PROSITE" id="PS51826"/>
    </source>
</evidence>
<dbReference type="GO" id="GO:0031405">
    <property type="term" value="F:lipoic acid binding"/>
    <property type="evidence" value="ECO:0007669"/>
    <property type="project" value="TreeGrafter"/>
</dbReference>
<evidence type="ECO:0000313" key="9">
    <source>
        <dbReference type="EMBL" id="GGN61670.1"/>
    </source>
</evidence>
<dbReference type="PANTHER" id="PTHR43178">
    <property type="entry name" value="DIHYDROLIPOAMIDE ACETYLTRANSFERASE COMPONENT OF PYRUVATE DEHYDROGENASE COMPLEX"/>
    <property type="match status" value="1"/>
</dbReference>
<gene>
    <name evidence="9" type="primary">pdhC</name>
    <name evidence="9" type="ORF">GCM10007971_26910</name>
</gene>
<dbReference type="Pfam" id="PF00198">
    <property type="entry name" value="2-oxoacid_dh"/>
    <property type="match status" value="1"/>
</dbReference>
<reference evidence="9" key="1">
    <citation type="journal article" date="2014" name="Int. J. Syst. Evol. Microbiol.">
        <title>Complete genome sequence of Corynebacterium casei LMG S-19264T (=DSM 44701T), isolated from a smear-ripened cheese.</title>
        <authorList>
            <consortium name="US DOE Joint Genome Institute (JGI-PGF)"/>
            <person name="Walter F."/>
            <person name="Albersmeier A."/>
            <person name="Kalinowski J."/>
            <person name="Ruckert C."/>
        </authorList>
    </citation>
    <scope>NUCLEOTIDE SEQUENCE</scope>
    <source>
        <strain evidence="9">JCM 17251</strain>
    </source>
</reference>
<feature type="domain" description="Lipoyl-binding" evidence="7">
    <location>
        <begin position="2"/>
        <end position="77"/>
    </location>
</feature>
<keyword evidence="3 6" id="KW-0808">Transferase</keyword>